<evidence type="ECO:0000256" key="7">
    <source>
        <dbReference type="SAM" id="Phobius"/>
    </source>
</evidence>
<evidence type="ECO:0000313" key="10">
    <source>
        <dbReference type="Proteomes" id="UP001596512"/>
    </source>
</evidence>
<evidence type="ECO:0000256" key="3">
    <source>
        <dbReference type="ARBA" id="ARBA00022692"/>
    </source>
</evidence>
<reference evidence="10" key="1">
    <citation type="journal article" date="2019" name="Int. J. Syst. Evol. Microbiol.">
        <title>The Global Catalogue of Microorganisms (GCM) 10K type strain sequencing project: providing services to taxonomists for standard genome sequencing and annotation.</title>
        <authorList>
            <consortium name="The Broad Institute Genomics Platform"/>
            <consortium name="The Broad Institute Genome Sequencing Center for Infectious Disease"/>
            <person name="Wu L."/>
            <person name="Ma J."/>
        </authorList>
    </citation>
    <scope>NUCLEOTIDE SEQUENCE [LARGE SCALE GENOMIC DNA]</scope>
    <source>
        <strain evidence="10">JCM 17695</strain>
    </source>
</reference>
<feature type="transmembrane region" description="Helical" evidence="7">
    <location>
        <begin position="34"/>
        <end position="57"/>
    </location>
</feature>
<protein>
    <submittedName>
        <fullName evidence="9">PspC domain-containing protein</fullName>
    </submittedName>
</protein>
<feature type="transmembrane region" description="Helical" evidence="7">
    <location>
        <begin position="102"/>
        <end position="118"/>
    </location>
</feature>
<evidence type="ECO:0000256" key="1">
    <source>
        <dbReference type="ARBA" id="ARBA00004162"/>
    </source>
</evidence>
<name>A0ABW2TY73_9PSEU</name>
<feature type="domain" description="Phage shock protein PspC N-terminal" evidence="8">
    <location>
        <begin position="11"/>
        <end position="60"/>
    </location>
</feature>
<keyword evidence="2" id="KW-1003">Cell membrane</keyword>
<dbReference type="EMBL" id="JBHTEY010000004">
    <property type="protein sequence ID" value="MFC7617852.1"/>
    <property type="molecule type" value="Genomic_DNA"/>
</dbReference>
<evidence type="ECO:0000256" key="6">
    <source>
        <dbReference type="SAM" id="MobiDB-lite"/>
    </source>
</evidence>
<keyword evidence="3 7" id="KW-0812">Transmembrane</keyword>
<feature type="region of interest" description="Disordered" evidence="6">
    <location>
        <begin position="147"/>
        <end position="169"/>
    </location>
</feature>
<dbReference type="Proteomes" id="UP001596512">
    <property type="component" value="Unassembled WGS sequence"/>
</dbReference>
<proteinExistence type="predicted"/>
<dbReference type="InterPro" id="IPR052027">
    <property type="entry name" value="PspC"/>
</dbReference>
<sequence length="403" mass="41649">MGDPPAQAAPRRKVAGVAAGIGERYGIDPVVPRVLFAVLTFYGGSGLLLYVLGWLLLPEEDDEVSPVESLAGKGRSATSSFFTIMLVLALIPLTGWFFDKDMAGFFGLLAGGGLLFLLHQRRAHLGKVPEAPAQAPEPAYPVYPDPVPEAPMTSAQPELDDAHHRPTTPPAWDPLGAAPFAWDLPEPSRPEPEAEPPVRVARSKAGLVTIGVSLLAIGGLVLAEPVLGGWVSAPHVIGVVLGVLGVGMVLGSFRRGGRGLIGLAAPLAAVGIAMTVAWPDGFESGGMGDLAVRPSSIAQVAPVYTQNVGSVDVDLTGLVETEGSFETRAAVDLGDVRVVVPETADVVVRCEVGLGDVQCLDQSRGGSSPVIDVTDYGPDGPGGLKIELHAEVNGPGSVEVSRG</sequence>
<keyword evidence="4 7" id="KW-1133">Transmembrane helix</keyword>
<accession>A0ABW2TY73</accession>
<dbReference type="PANTHER" id="PTHR33885:SF3">
    <property type="entry name" value="PHAGE SHOCK PROTEIN C"/>
    <property type="match status" value="1"/>
</dbReference>
<evidence type="ECO:0000256" key="4">
    <source>
        <dbReference type="ARBA" id="ARBA00022989"/>
    </source>
</evidence>
<evidence type="ECO:0000313" key="9">
    <source>
        <dbReference type="EMBL" id="MFC7617852.1"/>
    </source>
</evidence>
<evidence type="ECO:0000256" key="5">
    <source>
        <dbReference type="ARBA" id="ARBA00023136"/>
    </source>
</evidence>
<dbReference type="InterPro" id="IPR007168">
    <property type="entry name" value="Phageshock_PspC_N"/>
</dbReference>
<comment type="caution">
    <text evidence="9">The sequence shown here is derived from an EMBL/GenBank/DDBJ whole genome shotgun (WGS) entry which is preliminary data.</text>
</comment>
<organism evidence="9 10">
    <name type="scientific">Actinokineospora soli</name>
    <dbReference type="NCBI Taxonomy" id="1048753"/>
    <lineage>
        <taxon>Bacteria</taxon>
        <taxon>Bacillati</taxon>
        <taxon>Actinomycetota</taxon>
        <taxon>Actinomycetes</taxon>
        <taxon>Pseudonocardiales</taxon>
        <taxon>Pseudonocardiaceae</taxon>
        <taxon>Actinokineospora</taxon>
    </lineage>
</organism>
<feature type="transmembrane region" description="Helical" evidence="7">
    <location>
        <begin position="77"/>
        <end position="96"/>
    </location>
</feature>
<comment type="subcellular location">
    <subcellularLocation>
        <location evidence="1">Cell membrane</location>
        <topology evidence="1">Single-pass membrane protein</topology>
    </subcellularLocation>
</comment>
<feature type="transmembrane region" description="Helical" evidence="7">
    <location>
        <begin position="260"/>
        <end position="278"/>
    </location>
</feature>
<feature type="transmembrane region" description="Helical" evidence="7">
    <location>
        <begin position="205"/>
        <end position="223"/>
    </location>
</feature>
<evidence type="ECO:0000256" key="2">
    <source>
        <dbReference type="ARBA" id="ARBA00022475"/>
    </source>
</evidence>
<gene>
    <name evidence="9" type="ORF">ACFQV2_35030</name>
</gene>
<evidence type="ECO:0000259" key="8">
    <source>
        <dbReference type="Pfam" id="PF04024"/>
    </source>
</evidence>
<keyword evidence="10" id="KW-1185">Reference proteome</keyword>
<dbReference type="Pfam" id="PF04024">
    <property type="entry name" value="PspC"/>
    <property type="match status" value="1"/>
</dbReference>
<keyword evidence="5 7" id="KW-0472">Membrane</keyword>
<dbReference type="PANTHER" id="PTHR33885">
    <property type="entry name" value="PHAGE SHOCK PROTEIN C"/>
    <property type="match status" value="1"/>
</dbReference>
<feature type="transmembrane region" description="Helical" evidence="7">
    <location>
        <begin position="235"/>
        <end position="253"/>
    </location>
</feature>